<dbReference type="InterPro" id="IPR026112">
    <property type="entry name" value="AMN"/>
</dbReference>
<dbReference type="GO" id="GO:0030139">
    <property type="term" value="C:endocytic vesicle"/>
    <property type="evidence" value="ECO:0007669"/>
    <property type="project" value="TreeGrafter"/>
</dbReference>
<evidence type="ECO:0000256" key="8">
    <source>
        <dbReference type="ARBA" id="ARBA00022989"/>
    </source>
</evidence>
<evidence type="ECO:0000256" key="4">
    <source>
        <dbReference type="ARBA" id="ARBA00022475"/>
    </source>
</evidence>
<dbReference type="STRING" id="6248.A0A0K0EBV4"/>
<evidence type="ECO:0000256" key="6">
    <source>
        <dbReference type="ARBA" id="ARBA00022729"/>
    </source>
</evidence>
<evidence type="ECO:0000256" key="7">
    <source>
        <dbReference type="ARBA" id="ARBA00022927"/>
    </source>
</evidence>
<evidence type="ECO:0000256" key="5">
    <source>
        <dbReference type="ARBA" id="ARBA00022692"/>
    </source>
</evidence>
<dbReference type="Pfam" id="PF14828">
    <property type="entry name" value="Amnionless"/>
    <property type="match status" value="1"/>
</dbReference>
<feature type="signal peptide" evidence="10">
    <location>
        <begin position="1"/>
        <end position="20"/>
    </location>
</feature>
<keyword evidence="11" id="KW-1185">Reference proteome</keyword>
<keyword evidence="8" id="KW-1133">Transmembrane helix</keyword>
<dbReference type="PANTHER" id="PTHR14995:SF2">
    <property type="entry name" value="PROTEIN AMNIONLESS"/>
    <property type="match status" value="1"/>
</dbReference>
<feature type="chain" id="PRO_5005327795" description="Protein amnionless" evidence="10">
    <location>
        <begin position="21"/>
        <end position="184"/>
    </location>
</feature>
<keyword evidence="6 10" id="KW-0732">Signal</keyword>
<organism evidence="12">
    <name type="scientific">Strongyloides stercoralis</name>
    <name type="common">Threadworm</name>
    <dbReference type="NCBI Taxonomy" id="6248"/>
    <lineage>
        <taxon>Eukaryota</taxon>
        <taxon>Metazoa</taxon>
        <taxon>Ecdysozoa</taxon>
        <taxon>Nematoda</taxon>
        <taxon>Chromadorea</taxon>
        <taxon>Rhabditida</taxon>
        <taxon>Tylenchina</taxon>
        <taxon>Panagrolaimomorpha</taxon>
        <taxon>Strongyloidoidea</taxon>
        <taxon>Strongyloididae</taxon>
        <taxon>Strongyloides</taxon>
    </lineage>
</organism>
<evidence type="ECO:0000256" key="2">
    <source>
        <dbReference type="ARBA" id="ARBA00021200"/>
    </source>
</evidence>
<dbReference type="PANTHER" id="PTHR14995">
    <property type="entry name" value="AMNIONLESS"/>
    <property type="match status" value="1"/>
</dbReference>
<dbReference type="Proteomes" id="UP000035681">
    <property type="component" value="Unplaced"/>
</dbReference>
<evidence type="ECO:0000256" key="10">
    <source>
        <dbReference type="SAM" id="SignalP"/>
    </source>
</evidence>
<evidence type="ECO:0000313" key="12">
    <source>
        <dbReference type="WBParaSite" id="SSTP_0000697400.1"/>
    </source>
</evidence>
<protein>
    <recommendedName>
        <fullName evidence="2">Protein amnionless</fullName>
    </recommendedName>
</protein>
<dbReference type="WBParaSite" id="TCONS_00010091.p1">
    <property type="protein sequence ID" value="TCONS_00010091.p1"/>
    <property type="gene ID" value="XLOC_007789"/>
</dbReference>
<dbReference type="GO" id="GO:0016324">
    <property type="term" value="C:apical plasma membrane"/>
    <property type="evidence" value="ECO:0007669"/>
    <property type="project" value="TreeGrafter"/>
</dbReference>
<dbReference type="GO" id="GO:0015031">
    <property type="term" value="P:protein transport"/>
    <property type="evidence" value="ECO:0007669"/>
    <property type="project" value="UniProtKB-KW"/>
</dbReference>
<keyword evidence="5" id="KW-0812">Transmembrane</keyword>
<proteinExistence type="predicted"/>
<evidence type="ECO:0000256" key="1">
    <source>
        <dbReference type="ARBA" id="ARBA00004251"/>
    </source>
</evidence>
<evidence type="ECO:0000256" key="9">
    <source>
        <dbReference type="ARBA" id="ARBA00023136"/>
    </source>
</evidence>
<evidence type="ECO:0000256" key="3">
    <source>
        <dbReference type="ARBA" id="ARBA00022448"/>
    </source>
</evidence>
<evidence type="ECO:0000313" key="11">
    <source>
        <dbReference type="Proteomes" id="UP000035681"/>
    </source>
</evidence>
<dbReference type="AlphaFoldDB" id="A0A0K0EBV4"/>
<keyword evidence="7" id="KW-0653">Protein transport</keyword>
<name>A0A0K0EBV4_STRER</name>
<dbReference type="GO" id="GO:0006898">
    <property type="term" value="P:receptor-mediated endocytosis"/>
    <property type="evidence" value="ECO:0007669"/>
    <property type="project" value="TreeGrafter"/>
</dbReference>
<keyword evidence="3" id="KW-0813">Transport</keyword>
<reference evidence="12" key="1">
    <citation type="submission" date="2015-08" db="UniProtKB">
        <authorList>
            <consortium name="WormBaseParasite"/>
        </authorList>
    </citation>
    <scope>IDENTIFICATION</scope>
</reference>
<comment type="subcellular location">
    <subcellularLocation>
        <location evidence="1">Cell membrane</location>
        <topology evidence="1">Single-pass type I membrane protein</topology>
    </subcellularLocation>
</comment>
<accession>A0A0K0EBV4</accession>
<sequence length="184" mass="21575">MNNLLLILLIINISIKLCLSYYSYELIFSNDFESQLGWKNHNTPCDNDIISFENNITNIISISQNFKFSSILLPSNGILYINDNIKIGKKGKWQCSNKNNVSHKKIYNVSYHGRANFYDSIHWRIKEKDFYEDYINPQTLLHYKRVPDSQSTVVIPYGISTQIESKKTINIQRLINRYQVSLLK</sequence>
<keyword evidence="4" id="KW-1003">Cell membrane</keyword>
<keyword evidence="9" id="KW-0472">Membrane</keyword>
<dbReference type="WBParaSite" id="SSTP_0000697400.1">
    <property type="protein sequence ID" value="SSTP_0000697400.1"/>
    <property type="gene ID" value="SSTP_0000697400"/>
</dbReference>